<dbReference type="GO" id="GO:0034496">
    <property type="term" value="P:multivesicular body membrane disassembly"/>
    <property type="evidence" value="ECO:0007669"/>
    <property type="project" value="TreeGrafter"/>
</dbReference>
<keyword evidence="11" id="KW-0735">Signal-anchor</keyword>
<evidence type="ECO:0000256" key="15">
    <source>
        <dbReference type="ARBA" id="ARBA00023136"/>
    </source>
</evidence>
<dbReference type="Pfam" id="PF26363">
    <property type="entry name" value="Phospholipase-like"/>
    <property type="match status" value="1"/>
</dbReference>
<dbReference type="GO" id="GO:0006660">
    <property type="term" value="P:phosphatidylserine catabolic process"/>
    <property type="evidence" value="ECO:0007669"/>
    <property type="project" value="TreeGrafter"/>
</dbReference>
<keyword evidence="18" id="KW-0732">Signal</keyword>
<keyword evidence="13" id="KW-0072">Autophagy</keyword>
<evidence type="ECO:0000256" key="14">
    <source>
        <dbReference type="ARBA" id="ARBA00023098"/>
    </source>
</evidence>
<keyword evidence="7" id="KW-0812">Transmembrane</keyword>
<dbReference type="GO" id="GO:0032585">
    <property type="term" value="C:multivesicular body membrane"/>
    <property type="evidence" value="ECO:0007669"/>
    <property type="project" value="UniProtKB-SubCell"/>
</dbReference>
<keyword evidence="10" id="KW-0442">Lipid degradation</keyword>
<evidence type="ECO:0000256" key="5">
    <source>
        <dbReference type="ARBA" id="ARBA00011137"/>
    </source>
</evidence>
<evidence type="ECO:0000256" key="4">
    <source>
        <dbReference type="ARBA" id="ARBA00010701"/>
    </source>
</evidence>
<dbReference type="GO" id="GO:0034727">
    <property type="term" value="P:piecemeal microautophagy of the nucleus"/>
    <property type="evidence" value="ECO:0007669"/>
    <property type="project" value="TreeGrafter"/>
</dbReference>
<dbReference type="STRING" id="90262.A0A1X2IZB0"/>
<evidence type="ECO:0000256" key="11">
    <source>
        <dbReference type="ARBA" id="ARBA00022968"/>
    </source>
</evidence>
<name>A0A1X2IZB0_9FUNG</name>
<dbReference type="AlphaFoldDB" id="A0A1X2IZB0"/>
<dbReference type="EMBL" id="MCGE01000002">
    <property type="protein sequence ID" value="ORZ24612.1"/>
    <property type="molecule type" value="Genomic_DNA"/>
</dbReference>
<dbReference type="Gene3D" id="3.40.50.1820">
    <property type="entry name" value="alpha/beta hydrolase"/>
    <property type="match status" value="1"/>
</dbReference>
<keyword evidence="14" id="KW-0443">Lipid metabolism</keyword>
<organism evidence="19 20">
    <name type="scientific">Absidia repens</name>
    <dbReference type="NCBI Taxonomy" id="90262"/>
    <lineage>
        <taxon>Eukaryota</taxon>
        <taxon>Fungi</taxon>
        <taxon>Fungi incertae sedis</taxon>
        <taxon>Mucoromycota</taxon>
        <taxon>Mucoromycotina</taxon>
        <taxon>Mucoromycetes</taxon>
        <taxon>Mucorales</taxon>
        <taxon>Cunninghamellaceae</taxon>
        <taxon>Absidia</taxon>
    </lineage>
</organism>
<keyword evidence="9 19" id="KW-0378">Hydrolase</keyword>
<keyword evidence="15" id="KW-0472">Membrane</keyword>
<dbReference type="Proteomes" id="UP000193560">
    <property type="component" value="Unassembled WGS sequence"/>
</dbReference>
<evidence type="ECO:0000313" key="20">
    <source>
        <dbReference type="Proteomes" id="UP000193560"/>
    </source>
</evidence>
<dbReference type="SUPFAM" id="SSF53474">
    <property type="entry name" value="alpha/beta-Hydrolases"/>
    <property type="match status" value="1"/>
</dbReference>
<sequence>MSSLFIYCILLLYSLSSAVLAVPQQVSFHPPSTSSLLQTLSLKRLYYHDPQTSTLERYEKLPSGSSSAQKLEKTYRIKPVIEHYAKPSKASIEYLLQSQHSTTRWQTVPLAYTKMESVWDLSPDVTNRETVLNLAKMSYDSYTVVDGDDWYDLDNNWALNDTFGWDQDGLRGHVFGNSDDSLLVIAIKGTTAGLFTGGPTGDKDKLNDNLLFSCCCARISRVWTPVCDCYQNNDYVCDEQCVEKAILKEELYYDHALDIYKDISDQFPNASVILTGHSLGGALAALVGHTFGAPAVSFEAPGERLAAKRLHLPTTPGVHTPVFHFGHTGDPIFVGLCTGISSSCWYGGFAIETRCHSGKACVWDTVNEHGWKVDVRSHQIGNVIEKILLDPENFPLPRCMEQQDCIDCALWKYPDDRDSVAFTGTNISRSSLGCSI</sequence>
<evidence type="ECO:0000256" key="1">
    <source>
        <dbReference type="ARBA" id="ARBA00001024"/>
    </source>
</evidence>
<dbReference type="GO" id="GO:0004620">
    <property type="term" value="F:phospholipase activity"/>
    <property type="evidence" value="ECO:0007669"/>
    <property type="project" value="TreeGrafter"/>
</dbReference>
<dbReference type="InterPro" id="IPR050805">
    <property type="entry name" value="ATG15_Lipase"/>
</dbReference>
<protein>
    <recommendedName>
        <fullName evidence="6">triacylglycerol lipase</fullName>
        <ecNumber evidence="6">3.1.1.3</ecNumber>
    </recommendedName>
    <alternativeName>
        <fullName evidence="17">Autophagy-related protein 15</fullName>
    </alternativeName>
</protein>
<evidence type="ECO:0000256" key="13">
    <source>
        <dbReference type="ARBA" id="ARBA00023006"/>
    </source>
</evidence>
<evidence type="ECO:0000256" key="8">
    <source>
        <dbReference type="ARBA" id="ARBA00022753"/>
    </source>
</evidence>
<evidence type="ECO:0000256" key="7">
    <source>
        <dbReference type="ARBA" id="ARBA00022692"/>
    </source>
</evidence>
<keyword evidence="20" id="KW-1185">Reference proteome</keyword>
<dbReference type="CDD" id="cd00519">
    <property type="entry name" value="Lipase_3"/>
    <property type="match status" value="1"/>
</dbReference>
<reference evidence="19 20" key="1">
    <citation type="submission" date="2016-07" db="EMBL/GenBank/DDBJ databases">
        <title>Pervasive Adenine N6-methylation of Active Genes in Fungi.</title>
        <authorList>
            <consortium name="DOE Joint Genome Institute"/>
            <person name="Mondo S.J."/>
            <person name="Dannebaum R.O."/>
            <person name="Kuo R.C."/>
            <person name="Labutti K."/>
            <person name="Haridas S."/>
            <person name="Kuo A."/>
            <person name="Salamov A."/>
            <person name="Ahrendt S.R."/>
            <person name="Lipzen A."/>
            <person name="Sullivan W."/>
            <person name="Andreopoulos W.B."/>
            <person name="Clum A."/>
            <person name="Lindquist E."/>
            <person name="Daum C."/>
            <person name="Ramamoorthy G.K."/>
            <person name="Gryganskyi A."/>
            <person name="Culley D."/>
            <person name="Magnuson J.K."/>
            <person name="James T.Y."/>
            <person name="O'Malley M.A."/>
            <person name="Stajich J.E."/>
            <person name="Spatafora J.W."/>
            <person name="Visel A."/>
            <person name="Grigoriev I.V."/>
        </authorList>
    </citation>
    <scope>NUCLEOTIDE SEQUENCE [LARGE SCALE GENOMIC DNA]</scope>
    <source>
        <strain evidence="19 20">NRRL 1336</strain>
    </source>
</reference>
<evidence type="ECO:0000256" key="12">
    <source>
        <dbReference type="ARBA" id="ARBA00022989"/>
    </source>
</evidence>
<dbReference type="GO" id="GO:0004806">
    <property type="term" value="F:triacylglycerol lipase activity"/>
    <property type="evidence" value="ECO:0007669"/>
    <property type="project" value="UniProtKB-EC"/>
</dbReference>
<evidence type="ECO:0000256" key="16">
    <source>
        <dbReference type="ARBA" id="ARBA00023180"/>
    </source>
</evidence>
<feature type="chain" id="PRO_5012552661" description="triacylglycerol lipase" evidence="18">
    <location>
        <begin position="22"/>
        <end position="436"/>
    </location>
</feature>
<comment type="similarity">
    <text evidence="4">Belongs to the AB hydrolase superfamily. Lipase family.</text>
</comment>
<evidence type="ECO:0000256" key="17">
    <source>
        <dbReference type="ARBA" id="ARBA00029828"/>
    </source>
</evidence>
<dbReference type="PANTHER" id="PTHR47175:SF2">
    <property type="entry name" value="LIPASE ATG15-RELATED"/>
    <property type="match status" value="1"/>
</dbReference>
<evidence type="ECO:0000256" key="9">
    <source>
        <dbReference type="ARBA" id="ARBA00022801"/>
    </source>
</evidence>
<comment type="subunit">
    <text evidence="5">Binds to both phosphatidylinositol (PI) and phosphatidylinositol 3,5-bisphosphate (PIP2).</text>
</comment>
<dbReference type="GO" id="GO:0005775">
    <property type="term" value="C:vacuolar lumen"/>
    <property type="evidence" value="ECO:0007669"/>
    <property type="project" value="TreeGrafter"/>
</dbReference>
<proteinExistence type="inferred from homology"/>
<keyword evidence="12" id="KW-1133">Transmembrane helix</keyword>
<keyword evidence="8" id="KW-0967">Endosome</keyword>
<evidence type="ECO:0000256" key="18">
    <source>
        <dbReference type="SAM" id="SignalP"/>
    </source>
</evidence>
<dbReference type="InterPro" id="IPR029058">
    <property type="entry name" value="AB_hydrolase_fold"/>
</dbReference>
<evidence type="ECO:0000256" key="6">
    <source>
        <dbReference type="ARBA" id="ARBA00013279"/>
    </source>
</evidence>
<evidence type="ECO:0000256" key="2">
    <source>
        <dbReference type="ARBA" id="ARBA00004270"/>
    </source>
</evidence>
<keyword evidence="16" id="KW-0325">Glycoprotein</keyword>
<comment type="catalytic activity">
    <reaction evidence="1">
        <text>a triacylglycerol + H2O = a diacylglycerol + a fatty acid + H(+)</text>
        <dbReference type="Rhea" id="RHEA:12044"/>
        <dbReference type="ChEBI" id="CHEBI:15377"/>
        <dbReference type="ChEBI" id="CHEBI:15378"/>
        <dbReference type="ChEBI" id="CHEBI:17855"/>
        <dbReference type="ChEBI" id="CHEBI:18035"/>
        <dbReference type="ChEBI" id="CHEBI:28868"/>
        <dbReference type="EC" id="3.1.1.3"/>
    </reaction>
</comment>
<evidence type="ECO:0000313" key="19">
    <source>
        <dbReference type="EMBL" id="ORZ24612.1"/>
    </source>
</evidence>
<evidence type="ECO:0000256" key="3">
    <source>
        <dbReference type="ARBA" id="ARBA00004343"/>
    </source>
</evidence>
<dbReference type="OrthoDB" id="58570at2759"/>
<accession>A0A1X2IZB0</accession>
<dbReference type="EC" id="3.1.1.3" evidence="6"/>
<evidence type="ECO:0000256" key="10">
    <source>
        <dbReference type="ARBA" id="ARBA00022963"/>
    </source>
</evidence>
<dbReference type="PANTHER" id="PTHR47175">
    <property type="entry name" value="LIPASE ATG15-RELATED"/>
    <property type="match status" value="1"/>
</dbReference>
<comment type="caution">
    <text evidence="19">The sequence shown here is derived from an EMBL/GenBank/DDBJ whole genome shotgun (WGS) entry which is preliminary data.</text>
</comment>
<feature type="signal peptide" evidence="18">
    <location>
        <begin position="1"/>
        <end position="21"/>
    </location>
</feature>
<dbReference type="GO" id="GO:0046461">
    <property type="term" value="P:neutral lipid catabolic process"/>
    <property type="evidence" value="ECO:0007669"/>
    <property type="project" value="TreeGrafter"/>
</dbReference>
<gene>
    <name evidence="19" type="ORF">BCR42DRAFT_403292</name>
</gene>
<comment type="subcellular location">
    <subcellularLocation>
        <location evidence="3">Endosome</location>
        <location evidence="3">Multivesicular body membrane</location>
        <topology evidence="3">Single-pass type II membrane protein</topology>
    </subcellularLocation>
    <subcellularLocation>
        <location evidence="2">Prevacuolar compartment membrane</location>
        <topology evidence="2">Single-pass type II membrane protein</topology>
    </subcellularLocation>
</comment>